<accession>A0AC60PXV1</accession>
<sequence>MLSAVNKEKRFLFAQEHSAFTSADWQNVLFTDESTFTTRWDQRQRIWRADDTRFKPGNLQRIASSGRCAVSVWGSLTKDGLGPLARIEGRFNSAAELVESVLLPPIVPLAQVPGVKGAGDRNHTAHKGPFR</sequence>
<evidence type="ECO:0000313" key="2">
    <source>
        <dbReference type="Proteomes" id="UP000805193"/>
    </source>
</evidence>
<name>A0AC60PXV1_IXOPE</name>
<keyword evidence="2" id="KW-1185">Reference proteome</keyword>
<evidence type="ECO:0000313" key="1">
    <source>
        <dbReference type="EMBL" id="KAG0425980.1"/>
    </source>
</evidence>
<dbReference type="EMBL" id="JABSTQ010009782">
    <property type="protein sequence ID" value="KAG0425980.1"/>
    <property type="molecule type" value="Genomic_DNA"/>
</dbReference>
<gene>
    <name evidence="1" type="ORF">HPB47_026882</name>
</gene>
<comment type="caution">
    <text evidence="1">The sequence shown here is derived from an EMBL/GenBank/DDBJ whole genome shotgun (WGS) entry which is preliminary data.</text>
</comment>
<proteinExistence type="predicted"/>
<organism evidence="1 2">
    <name type="scientific">Ixodes persulcatus</name>
    <name type="common">Taiga tick</name>
    <dbReference type="NCBI Taxonomy" id="34615"/>
    <lineage>
        <taxon>Eukaryota</taxon>
        <taxon>Metazoa</taxon>
        <taxon>Ecdysozoa</taxon>
        <taxon>Arthropoda</taxon>
        <taxon>Chelicerata</taxon>
        <taxon>Arachnida</taxon>
        <taxon>Acari</taxon>
        <taxon>Parasitiformes</taxon>
        <taxon>Ixodida</taxon>
        <taxon>Ixodoidea</taxon>
        <taxon>Ixodidae</taxon>
        <taxon>Ixodinae</taxon>
        <taxon>Ixodes</taxon>
    </lineage>
</organism>
<dbReference type="Proteomes" id="UP000805193">
    <property type="component" value="Unassembled WGS sequence"/>
</dbReference>
<protein>
    <submittedName>
        <fullName evidence="1">Uncharacterized protein</fullName>
    </submittedName>
</protein>
<reference evidence="1 2" key="1">
    <citation type="journal article" date="2020" name="Cell">
        <title>Large-Scale Comparative Analyses of Tick Genomes Elucidate Their Genetic Diversity and Vector Capacities.</title>
        <authorList>
            <consortium name="Tick Genome and Microbiome Consortium (TIGMIC)"/>
            <person name="Jia N."/>
            <person name="Wang J."/>
            <person name="Shi W."/>
            <person name="Du L."/>
            <person name="Sun Y."/>
            <person name="Zhan W."/>
            <person name="Jiang J.F."/>
            <person name="Wang Q."/>
            <person name="Zhang B."/>
            <person name="Ji P."/>
            <person name="Bell-Sakyi L."/>
            <person name="Cui X.M."/>
            <person name="Yuan T.T."/>
            <person name="Jiang B.G."/>
            <person name="Yang W.F."/>
            <person name="Lam T.T."/>
            <person name="Chang Q.C."/>
            <person name="Ding S.J."/>
            <person name="Wang X.J."/>
            <person name="Zhu J.G."/>
            <person name="Ruan X.D."/>
            <person name="Zhao L."/>
            <person name="Wei J.T."/>
            <person name="Ye R.Z."/>
            <person name="Que T.C."/>
            <person name="Du C.H."/>
            <person name="Zhou Y.H."/>
            <person name="Cheng J.X."/>
            <person name="Dai P.F."/>
            <person name="Guo W.B."/>
            <person name="Han X.H."/>
            <person name="Huang E.J."/>
            <person name="Li L.F."/>
            <person name="Wei W."/>
            <person name="Gao Y.C."/>
            <person name="Liu J.Z."/>
            <person name="Shao H.Z."/>
            <person name="Wang X."/>
            <person name="Wang C.C."/>
            <person name="Yang T.C."/>
            <person name="Huo Q.B."/>
            <person name="Li W."/>
            <person name="Chen H.Y."/>
            <person name="Chen S.E."/>
            <person name="Zhou L.G."/>
            <person name="Ni X.B."/>
            <person name="Tian J.H."/>
            <person name="Sheng Y."/>
            <person name="Liu T."/>
            <person name="Pan Y.S."/>
            <person name="Xia L.Y."/>
            <person name="Li J."/>
            <person name="Zhao F."/>
            <person name="Cao W.C."/>
        </authorList>
    </citation>
    <scope>NUCLEOTIDE SEQUENCE [LARGE SCALE GENOMIC DNA]</scope>
    <source>
        <strain evidence="1">Iper-2018</strain>
    </source>
</reference>